<keyword evidence="2" id="KW-1185">Reference proteome</keyword>
<evidence type="ECO:0000313" key="2">
    <source>
        <dbReference type="Proteomes" id="UP001642464"/>
    </source>
</evidence>
<protein>
    <submittedName>
        <fullName evidence="1">Uncharacterized protein</fullName>
    </submittedName>
</protein>
<dbReference type="Proteomes" id="UP001642464">
    <property type="component" value="Unassembled WGS sequence"/>
</dbReference>
<evidence type="ECO:0000313" key="1">
    <source>
        <dbReference type="EMBL" id="CAK9110548.1"/>
    </source>
</evidence>
<organism evidence="1 2">
    <name type="scientific">Durusdinium trenchii</name>
    <dbReference type="NCBI Taxonomy" id="1381693"/>
    <lineage>
        <taxon>Eukaryota</taxon>
        <taxon>Sar</taxon>
        <taxon>Alveolata</taxon>
        <taxon>Dinophyceae</taxon>
        <taxon>Suessiales</taxon>
        <taxon>Symbiodiniaceae</taxon>
        <taxon>Durusdinium</taxon>
    </lineage>
</organism>
<proteinExistence type="predicted"/>
<comment type="caution">
    <text evidence="1">The sequence shown here is derived from an EMBL/GenBank/DDBJ whole genome shotgun (WGS) entry which is preliminary data.</text>
</comment>
<name>A0ABP0SDW9_9DINO</name>
<dbReference type="EMBL" id="CAXAMM010043550">
    <property type="protein sequence ID" value="CAK9110548.1"/>
    <property type="molecule type" value="Genomic_DNA"/>
</dbReference>
<reference evidence="1 2" key="1">
    <citation type="submission" date="2024-02" db="EMBL/GenBank/DDBJ databases">
        <authorList>
            <person name="Chen Y."/>
            <person name="Shah S."/>
            <person name="Dougan E. K."/>
            <person name="Thang M."/>
            <person name="Chan C."/>
        </authorList>
    </citation>
    <scope>NUCLEOTIDE SEQUENCE [LARGE SCALE GENOMIC DNA]</scope>
</reference>
<gene>
    <name evidence="1" type="ORF">SCF082_LOCUS51339</name>
</gene>
<accession>A0ABP0SDW9</accession>
<sequence>MWGLGFNASREVLLAIRQANQQRVEHLIGGLTAALRQQRESRSDEIGSSLWDFACAVQRLSSLPLGSEKDAFWDEVVHVLKAKEGELTARELALFCNALASEPVYCGTVASSLLRRAVEVCEEASAQDLQMIVHGLSRANTATSLSPRYVNRLAKQVRKVALQRDRPFQAAQLLESFTRLQHNHDAILSRHIFNFAQETLWRWDASAVTALCMALAGSKRAARHPLETMETPQGANAWGRFAGRCVEVLPTAQPWQLAQLARCLGIVGAPKAQVAPFYDALEERLCFSPHLNELFTVADLIGLMSGLARQRSPLRPSQSMKDALTRWPLEEYVGRQVQHFDPPSRCVALNASMRLRRGGDTLFELLAEPLPYSELETEQVALLFSAAAAAAPVIGLSPALQMLRRVLPRCRALASSLRPWQLAYIAQALDVLGELRGKDRGPLLWSDMTEASELLEELCQRTEEARSCWSVPAWSLKSQIHIHPFDSFFNCKERCDFFTACCAS</sequence>